<dbReference type="Pfam" id="PF24080">
    <property type="entry name" value="AP3B1_C_2"/>
    <property type="match status" value="1"/>
</dbReference>
<sequence>MSGTTSYNNDKVVMGEVEYPANDPASGAFFQPDYKKNEDLKLMLDGSKDSLKLEAMKRIIGMIAKGRDASDLFPAVVKNVVSKNIEVKKLVYVYLVRYAEEQQDLALLSISTFQRALKDPNQLIRASALRVLSSIRVPMIVPIVMLAIRDSASDMSPYVRKTAAHAIPKLYSLDPEQKEELVSIIDKLLSDKAPLVVGSAAMAFSEVCGERMSLIHRSYRKLCSLLADVDEWGQLTLLNVLTVYAKTCFADPNTETYSTDSDTDKPFYDSESDGTPRKQSSTSPSLDADHRLLLRAAKPLLQSRNSGVVLAVAQLFYHCGPAQELPPVAKAMVRLLRAPLEVQSVVLNSIAALTVTRRALFEPFLKSFFVRNSDPTHIKLLKLEILTNLATEASAGVILREFQTYVTCSDKAFAGATIQAIGRLAVAIHSETETCLNGLLHLLSSKDEWVVCEAVVVVKRVVGGGATSARAAVSRAAKLLRSDRLAGAARAAAVWLVAEHGAPHPRAAAVLAHMAANFADQDELVKLQLLSLAVKLSVTQPDTLPVCRYVVSLSRYDLCDHKWVVCEAVVVVKRVVGGGATSARAAVSRAAKLLRSDRLAGAARAAAVWLVAEHGAPHPRAAAVLAHMAANFADQDELVKLQLLSLAVKLSVTQPDTLPVCRYVVSLARYDVSYDVRDRARMLRRFIEPQPGKQLHKYVADIFLPEKPKPDVQSSFKDRGTFTVGSLSQYIGTAAGGYRPLPCGPRGTLAAHLRDTAPAAIDTVAEDTHDAQAPPVRAAHLRDTAPAAIDTVAEDTHDAQAPPVRAAHLRDTAPAAIDTVAEDTHDAQAPPVRAAHLRDTAPAAIDTVAEDTHDAQAPPVRAAHLRDTAPAAIDTVAEDTHDAQAPPVRAAHLRDTAPAAIDTVAEDTHDAQAPPVRAAHLRDTAPAAIDTVAEDTHDAQAPPVRAAHLRDTAPAAIDTVAEDTHDAQAPPVRAAHLRDTAPAAIDTVAEDTHDAQAPPVRAAHLRDTAPAAIDTVAEDTHDAQAPPVRAAHLRDTAPAAIDTVAEDTHDAQAPPVRAAHLRDTAPAAIDTVAEDTHDAQAPPVRAAHLRDTAPAAIDTVAEDTHDAQAPPVRAAHLRDTAPAAIDTVAEDTHDAQAPPVRAAHLRDTAPAAIDTVAEDTHDAQAPPVRAAHLRDTAPAAIDTVAEDTHDAQAPPVRAAHLRDTAPAAIDTVAEDTHDAQAPPVRAAHLRDTAPAAIDTVAEDTHDAQKNKSFYSEPESSGSGSASSSSEESSSEASSDEEESATEDKKTDKPLKETNNYRSSNSGTSDTESDSESESGSDSESDQSADSSEEEPSKKNEVTRDKKQNAEQPSKEEQKRNEKSNLELLLELDEVASSLPTMTPTCGGFLSPPSMPTSQGIGDGDSITPVGPSHVPTTTTELVGRVRWAGTVLALRWSRAPHLYSHTMCAIDLVFTNHSTNDVTNIRLHKKTLTGSRNIHEFAPIPLLSPSATATVTLGVDFADTIQPIEFTIISSIGEVPVSITPPVGELMRAVTMSQSRWDAEHKKLRGMTECDKKAVKVEDEQIICKRVFETANVAAITSTGDFLRFAGRMMSSQELVLLSVRSDADTSRVTANCQNMAIASLLANEVAQALART</sequence>
<evidence type="ECO:0000256" key="6">
    <source>
        <dbReference type="ARBA" id="ARBA00023034"/>
    </source>
</evidence>
<dbReference type="STRING" id="7102.A0A2A4JUH2"/>
<comment type="subcellular location">
    <subcellularLocation>
        <location evidence="1">Cytoplasmic vesicle membrane</location>
        <topology evidence="1">Peripheral membrane protein</topology>
        <orientation evidence="1">Cytoplasmic side</orientation>
    </subcellularLocation>
    <subcellularLocation>
        <location evidence="2">Golgi apparatus</location>
    </subcellularLocation>
</comment>
<feature type="compositionally biased region" description="Low complexity" evidence="9">
    <location>
        <begin position="1255"/>
        <end position="1276"/>
    </location>
</feature>
<dbReference type="GO" id="GO:0016192">
    <property type="term" value="P:vesicle-mediated transport"/>
    <property type="evidence" value="ECO:0007669"/>
    <property type="project" value="InterPro"/>
</dbReference>
<feature type="region of interest" description="Disordered" evidence="9">
    <location>
        <begin position="1243"/>
        <end position="1362"/>
    </location>
</feature>
<dbReference type="InterPro" id="IPR016024">
    <property type="entry name" value="ARM-type_fold"/>
</dbReference>
<comment type="similarity">
    <text evidence="3">Belongs to the adaptor complexes large subunit family.</text>
</comment>
<dbReference type="InterPro" id="IPR026739">
    <property type="entry name" value="AP_beta"/>
</dbReference>
<feature type="compositionally biased region" description="Acidic residues" evidence="9">
    <location>
        <begin position="1310"/>
        <end position="1333"/>
    </location>
</feature>
<evidence type="ECO:0000313" key="11">
    <source>
        <dbReference type="EMBL" id="PCG75687.1"/>
    </source>
</evidence>
<dbReference type="InterPro" id="IPR029390">
    <property type="entry name" value="AP3B_C"/>
</dbReference>
<evidence type="ECO:0000256" key="3">
    <source>
        <dbReference type="ARBA" id="ARBA00006613"/>
    </source>
</evidence>
<dbReference type="SMART" id="SM01355">
    <property type="entry name" value="AP3B1_C"/>
    <property type="match status" value="1"/>
</dbReference>
<evidence type="ECO:0000256" key="7">
    <source>
        <dbReference type="ARBA" id="ARBA00023136"/>
    </source>
</evidence>
<accession>A0A2A4JUH2</accession>
<dbReference type="GO" id="GO:0005794">
    <property type="term" value="C:Golgi apparatus"/>
    <property type="evidence" value="ECO:0007669"/>
    <property type="project" value="UniProtKB-SubCell"/>
</dbReference>
<dbReference type="InterPro" id="IPR011989">
    <property type="entry name" value="ARM-like"/>
</dbReference>
<feature type="region of interest" description="Disordered" evidence="9">
    <location>
        <begin position="255"/>
        <end position="286"/>
    </location>
</feature>
<evidence type="ECO:0000256" key="5">
    <source>
        <dbReference type="ARBA" id="ARBA00022927"/>
    </source>
</evidence>
<dbReference type="SUPFAM" id="SSF48371">
    <property type="entry name" value="ARM repeat"/>
    <property type="match status" value="2"/>
</dbReference>
<dbReference type="GO" id="GO:0030117">
    <property type="term" value="C:membrane coat"/>
    <property type="evidence" value="ECO:0007669"/>
    <property type="project" value="InterPro"/>
</dbReference>
<dbReference type="Pfam" id="PF01602">
    <property type="entry name" value="Adaptin_N"/>
    <property type="match status" value="2"/>
</dbReference>
<evidence type="ECO:0000259" key="10">
    <source>
        <dbReference type="SMART" id="SM01355"/>
    </source>
</evidence>
<feature type="compositionally biased region" description="Basic and acidic residues" evidence="9">
    <location>
        <begin position="1334"/>
        <end position="1362"/>
    </location>
</feature>
<dbReference type="Gene3D" id="1.25.10.10">
    <property type="entry name" value="Leucine-rich Repeat Variant"/>
    <property type="match status" value="2"/>
</dbReference>
<protein>
    <recommendedName>
        <fullName evidence="10">AP-3 complex subunit beta C-terminal domain-containing protein</fullName>
    </recommendedName>
</protein>
<evidence type="ECO:0000256" key="8">
    <source>
        <dbReference type="ARBA" id="ARBA00023329"/>
    </source>
</evidence>
<gene>
    <name evidence="11" type="ORF">B5V51_11159</name>
</gene>
<dbReference type="Pfam" id="PF14796">
    <property type="entry name" value="AP3B1_C"/>
    <property type="match status" value="1"/>
</dbReference>
<keyword evidence="6" id="KW-0333">Golgi apparatus</keyword>
<reference evidence="11" key="1">
    <citation type="submission" date="2017-09" db="EMBL/GenBank/DDBJ databases">
        <title>Contemporary evolution of a Lepidopteran species, Heliothis virescens, in response to modern agricultural practices.</title>
        <authorList>
            <person name="Fritz M.L."/>
            <person name="Deyonke A.M."/>
            <person name="Papanicolaou A."/>
            <person name="Micinski S."/>
            <person name="Westbrook J."/>
            <person name="Gould F."/>
        </authorList>
    </citation>
    <scope>NUCLEOTIDE SEQUENCE [LARGE SCALE GENOMIC DNA]</scope>
    <source>
        <strain evidence="11">HvINT-</strain>
        <tissue evidence="11">Whole body</tissue>
    </source>
</reference>
<dbReference type="PANTHER" id="PTHR11134">
    <property type="entry name" value="ADAPTOR COMPLEX SUBUNIT BETA FAMILY MEMBER"/>
    <property type="match status" value="1"/>
</dbReference>
<proteinExistence type="inferred from homology"/>
<keyword evidence="8" id="KW-0968">Cytoplasmic vesicle</keyword>
<comment type="caution">
    <text evidence="11">The sequence shown here is derived from an EMBL/GenBank/DDBJ whole genome shotgun (WGS) entry which is preliminary data.</text>
</comment>
<evidence type="ECO:0000256" key="2">
    <source>
        <dbReference type="ARBA" id="ARBA00004555"/>
    </source>
</evidence>
<keyword evidence="7" id="KW-0472">Membrane</keyword>
<evidence type="ECO:0000256" key="1">
    <source>
        <dbReference type="ARBA" id="ARBA00004180"/>
    </source>
</evidence>
<evidence type="ECO:0000256" key="9">
    <source>
        <dbReference type="SAM" id="MobiDB-lite"/>
    </source>
</evidence>
<dbReference type="GO" id="GO:0030659">
    <property type="term" value="C:cytoplasmic vesicle membrane"/>
    <property type="evidence" value="ECO:0007669"/>
    <property type="project" value="UniProtKB-SubCell"/>
</dbReference>
<dbReference type="EMBL" id="NWSH01000554">
    <property type="protein sequence ID" value="PCG75687.1"/>
    <property type="molecule type" value="Genomic_DNA"/>
</dbReference>
<organism evidence="11">
    <name type="scientific">Heliothis virescens</name>
    <name type="common">Tobacco budworm moth</name>
    <dbReference type="NCBI Taxonomy" id="7102"/>
    <lineage>
        <taxon>Eukaryota</taxon>
        <taxon>Metazoa</taxon>
        <taxon>Ecdysozoa</taxon>
        <taxon>Arthropoda</taxon>
        <taxon>Hexapoda</taxon>
        <taxon>Insecta</taxon>
        <taxon>Pterygota</taxon>
        <taxon>Neoptera</taxon>
        <taxon>Endopterygota</taxon>
        <taxon>Lepidoptera</taxon>
        <taxon>Glossata</taxon>
        <taxon>Ditrysia</taxon>
        <taxon>Noctuoidea</taxon>
        <taxon>Noctuidae</taxon>
        <taxon>Heliothinae</taxon>
        <taxon>Heliothis</taxon>
    </lineage>
</organism>
<dbReference type="GO" id="GO:0006886">
    <property type="term" value="P:intracellular protein transport"/>
    <property type="evidence" value="ECO:0007669"/>
    <property type="project" value="InterPro"/>
</dbReference>
<name>A0A2A4JUH2_HELVI</name>
<evidence type="ECO:0000256" key="4">
    <source>
        <dbReference type="ARBA" id="ARBA00022448"/>
    </source>
</evidence>
<keyword evidence="5" id="KW-0653">Protein transport</keyword>
<dbReference type="InterPro" id="IPR056314">
    <property type="entry name" value="AP3B1/2_C"/>
</dbReference>
<feature type="compositionally biased region" description="Basic and acidic residues" evidence="9">
    <location>
        <begin position="1285"/>
        <end position="1295"/>
    </location>
</feature>
<keyword evidence="4" id="KW-0813">Transport</keyword>
<dbReference type="InterPro" id="IPR002553">
    <property type="entry name" value="Clathrin/coatomer_adapt-like_N"/>
</dbReference>
<feature type="domain" description="AP-3 complex subunit beta C-terminal" evidence="10">
    <location>
        <begin position="1361"/>
        <end position="1506"/>
    </location>
</feature>